<dbReference type="Pfam" id="PF03133">
    <property type="entry name" value="TTL"/>
    <property type="match status" value="1"/>
</dbReference>
<dbReference type="GO" id="GO:0036064">
    <property type="term" value="C:ciliary basal body"/>
    <property type="evidence" value="ECO:0007669"/>
    <property type="project" value="TreeGrafter"/>
</dbReference>
<evidence type="ECO:0000256" key="2">
    <source>
        <dbReference type="ARBA" id="ARBA00022741"/>
    </source>
</evidence>
<dbReference type="GO" id="GO:0015631">
    <property type="term" value="F:tubulin binding"/>
    <property type="evidence" value="ECO:0007669"/>
    <property type="project" value="TreeGrafter"/>
</dbReference>
<dbReference type="GO" id="GO:0000226">
    <property type="term" value="P:microtubule cytoskeleton organization"/>
    <property type="evidence" value="ECO:0007669"/>
    <property type="project" value="TreeGrafter"/>
</dbReference>
<dbReference type="GO" id="GO:0070740">
    <property type="term" value="F:tubulin-glutamic acid ligase activity"/>
    <property type="evidence" value="ECO:0007669"/>
    <property type="project" value="TreeGrafter"/>
</dbReference>
<protein>
    <submittedName>
        <fullName evidence="5">Tubulin polyglutamylase ttll-4-like</fullName>
    </submittedName>
</protein>
<dbReference type="PANTHER" id="PTHR12241">
    <property type="entry name" value="TUBULIN POLYGLUTAMYLASE"/>
    <property type="match status" value="1"/>
</dbReference>
<reference evidence="5" key="1">
    <citation type="submission" date="2025-08" db="UniProtKB">
        <authorList>
            <consortium name="RefSeq"/>
        </authorList>
    </citation>
    <scope>IDENTIFICATION</scope>
</reference>
<keyword evidence="3" id="KW-0067">ATP-binding</keyword>
<dbReference type="SUPFAM" id="SSF56059">
    <property type="entry name" value="Glutathione synthetase ATP-binding domain-like"/>
    <property type="match status" value="1"/>
</dbReference>
<organism evidence="4 5">
    <name type="scientific">Diaphorina citri</name>
    <name type="common">Asian citrus psyllid</name>
    <dbReference type="NCBI Taxonomy" id="121845"/>
    <lineage>
        <taxon>Eukaryota</taxon>
        <taxon>Metazoa</taxon>
        <taxon>Ecdysozoa</taxon>
        <taxon>Arthropoda</taxon>
        <taxon>Hexapoda</taxon>
        <taxon>Insecta</taxon>
        <taxon>Pterygota</taxon>
        <taxon>Neoptera</taxon>
        <taxon>Paraneoptera</taxon>
        <taxon>Hemiptera</taxon>
        <taxon>Sternorrhyncha</taxon>
        <taxon>Psylloidea</taxon>
        <taxon>Psyllidae</taxon>
        <taxon>Diaphorininae</taxon>
        <taxon>Diaphorina</taxon>
    </lineage>
</organism>
<dbReference type="PANTHER" id="PTHR12241:SF162">
    <property type="entry name" value="TUBULIN MONOGLUTAMYLASE TTLL4"/>
    <property type="match status" value="1"/>
</dbReference>
<dbReference type="STRING" id="121845.A0A3Q0IQ35"/>
<dbReference type="Proteomes" id="UP000079169">
    <property type="component" value="Unplaced"/>
</dbReference>
<evidence type="ECO:0000256" key="3">
    <source>
        <dbReference type="ARBA" id="ARBA00022840"/>
    </source>
</evidence>
<dbReference type="GO" id="GO:0005524">
    <property type="term" value="F:ATP binding"/>
    <property type="evidence" value="ECO:0007669"/>
    <property type="project" value="UniProtKB-KW"/>
</dbReference>
<sequence length="104" mass="11590">MICGEHSISQLTRANQQSRYCSYELFGIDILLDSKLKPWLLEVNISPSLHSSSPLDLAVKGPLVQDLFNIVGFHLPEKISTHNQVILTLNSMWLKTSKSSPGRG</sequence>
<keyword evidence="2" id="KW-0547">Nucleotide-binding</keyword>
<evidence type="ECO:0000256" key="1">
    <source>
        <dbReference type="ARBA" id="ARBA00022598"/>
    </source>
</evidence>
<evidence type="ECO:0000313" key="5">
    <source>
        <dbReference type="RefSeq" id="XP_026676430.1"/>
    </source>
</evidence>
<dbReference type="Gene3D" id="3.30.470.20">
    <property type="entry name" value="ATP-grasp fold, B domain"/>
    <property type="match status" value="1"/>
</dbReference>
<dbReference type="PaxDb" id="121845-A0A3Q0IQ35"/>
<name>A0A3Q0IQ35_DIACI</name>
<accession>A0A3Q0IQ35</accession>
<gene>
    <name evidence="5" type="primary">LOC103505299</name>
</gene>
<proteinExistence type="predicted"/>
<keyword evidence="4" id="KW-1185">Reference proteome</keyword>
<dbReference type="GeneID" id="103505299"/>
<dbReference type="RefSeq" id="XP_026676430.1">
    <property type="nucleotide sequence ID" value="XM_026820629.1"/>
</dbReference>
<evidence type="ECO:0000313" key="4">
    <source>
        <dbReference type="Proteomes" id="UP000079169"/>
    </source>
</evidence>
<dbReference type="PROSITE" id="PS51221">
    <property type="entry name" value="TTL"/>
    <property type="match status" value="1"/>
</dbReference>
<dbReference type="InterPro" id="IPR004344">
    <property type="entry name" value="TTL/TTLL_fam"/>
</dbReference>
<keyword evidence="1" id="KW-0436">Ligase</keyword>
<dbReference type="AlphaFoldDB" id="A0A3Q0IQ35"/>
<dbReference type="KEGG" id="dci:103505299"/>